<protein>
    <recommendedName>
        <fullName evidence="2">DUF7918 domain-containing protein</fullName>
    </recommendedName>
</protein>
<keyword evidence="4" id="KW-1185">Reference proteome</keyword>
<dbReference type="InParanoid" id="A0A423XAE3"/>
<comment type="caution">
    <text evidence="3">The sequence shown here is derived from an EMBL/GenBank/DDBJ whole genome shotgun (WGS) entry which is preliminary data.</text>
</comment>
<evidence type="ECO:0000259" key="2">
    <source>
        <dbReference type="Pfam" id="PF25534"/>
    </source>
</evidence>
<organism evidence="3 4">
    <name type="scientific">Cytospora leucostoma</name>
    <dbReference type="NCBI Taxonomy" id="1230097"/>
    <lineage>
        <taxon>Eukaryota</taxon>
        <taxon>Fungi</taxon>
        <taxon>Dikarya</taxon>
        <taxon>Ascomycota</taxon>
        <taxon>Pezizomycotina</taxon>
        <taxon>Sordariomycetes</taxon>
        <taxon>Sordariomycetidae</taxon>
        <taxon>Diaporthales</taxon>
        <taxon>Cytosporaceae</taxon>
        <taxon>Cytospora</taxon>
    </lineage>
</organism>
<dbReference type="EMBL" id="LKEB01000023">
    <property type="protein sequence ID" value="ROW12876.1"/>
    <property type="molecule type" value="Genomic_DNA"/>
</dbReference>
<dbReference type="PANTHER" id="PTHR36223:SF1">
    <property type="entry name" value="TRANSCRIPTION ELONGATION FACTOR EAF N-TERMINAL DOMAIN-CONTAINING PROTEIN"/>
    <property type="match status" value="1"/>
</dbReference>
<dbReference type="OrthoDB" id="3364132at2759"/>
<reference evidence="3 4" key="1">
    <citation type="submission" date="2015-09" db="EMBL/GenBank/DDBJ databases">
        <title>Host preference determinants of Valsa canker pathogens revealed by comparative genomics.</title>
        <authorList>
            <person name="Yin Z."/>
            <person name="Huang L."/>
        </authorList>
    </citation>
    <scope>NUCLEOTIDE SEQUENCE [LARGE SCALE GENOMIC DNA]</scope>
    <source>
        <strain evidence="3 4">SXYLt</strain>
    </source>
</reference>
<dbReference type="AlphaFoldDB" id="A0A423XAE3"/>
<name>A0A423XAE3_9PEZI</name>
<evidence type="ECO:0000313" key="3">
    <source>
        <dbReference type="EMBL" id="ROW12876.1"/>
    </source>
</evidence>
<feature type="region of interest" description="Disordered" evidence="1">
    <location>
        <begin position="264"/>
        <end position="291"/>
    </location>
</feature>
<dbReference type="Proteomes" id="UP000285146">
    <property type="component" value="Unassembled WGS sequence"/>
</dbReference>
<feature type="domain" description="DUF7918" evidence="2">
    <location>
        <begin position="8"/>
        <end position="238"/>
    </location>
</feature>
<evidence type="ECO:0000256" key="1">
    <source>
        <dbReference type="SAM" id="MobiDB-lite"/>
    </source>
</evidence>
<accession>A0A423XAE3</accession>
<dbReference type="Pfam" id="PF25534">
    <property type="entry name" value="DUF7918"/>
    <property type="match status" value="1"/>
</dbReference>
<dbReference type="STRING" id="1230097.A0A423XAE3"/>
<proteinExistence type="predicted"/>
<evidence type="ECO:0000313" key="4">
    <source>
        <dbReference type="Proteomes" id="UP000285146"/>
    </source>
</evidence>
<dbReference type="InterPro" id="IPR057678">
    <property type="entry name" value="DUF7918"/>
</dbReference>
<sequence>MAIIDNLGLEVKILVNGSAATEYVPDKEDQADGHNFGPSTKICCRYIQSIDDAHFAISAGLTWKHKVAEQWIKESQNNCCGFDFSVDGRRIDVLLISKRHEGAIILEGFHDRRSNTLREFRFASVSTVDDANRQVAEDMKTAKNLGLIRVLVWRSVIREKDILTNFPGNTSNLTDGGLSLAEKALKGRAISHGAAFSAPVAASQPRRHDVVYLSPPLAVFYFMYRSKEGLQQELIIPRPRSLSIKSEVDNLPPEELRRLARERLSQMRGDNKRAASVKEDKDAAPRSSRPYKYVKIEGGKEVIDLTEDD</sequence>
<gene>
    <name evidence="3" type="ORF">VPNG_04664</name>
</gene>
<dbReference type="PANTHER" id="PTHR36223">
    <property type="entry name" value="BETA-LACTAMASE-TYPE TRANSPEPTIDASE FOLD DOMAIN CONTAINING PROTEIN"/>
    <property type="match status" value="1"/>
</dbReference>
<feature type="compositionally biased region" description="Basic and acidic residues" evidence="1">
    <location>
        <begin position="264"/>
        <end position="284"/>
    </location>
</feature>